<dbReference type="EMBL" id="GEBQ01001517">
    <property type="protein sequence ID" value="JAT38460.1"/>
    <property type="molecule type" value="Transcribed_RNA"/>
</dbReference>
<feature type="region of interest" description="Disordered" evidence="1">
    <location>
        <begin position="154"/>
        <end position="177"/>
    </location>
</feature>
<evidence type="ECO:0000313" key="2">
    <source>
        <dbReference type="EMBL" id="JAT38460.1"/>
    </source>
</evidence>
<protein>
    <submittedName>
        <fullName evidence="2">Uncharacterized protein</fullName>
    </submittedName>
</protein>
<reference evidence="2" key="1">
    <citation type="submission" date="2015-11" db="EMBL/GenBank/DDBJ databases">
        <title>De novo transcriptome assembly of four potential Pierce s Disease insect vectors from Arizona vineyards.</title>
        <authorList>
            <person name="Tassone E.E."/>
        </authorList>
    </citation>
    <scope>NUCLEOTIDE SEQUENCE</scope>
</reference>
<feature type="non-terminal residue" evidence="2">
    <location>
        <position position="455"/>
    </location>
</feature>
<name>A0A1B6MR95_9HEMI</name>
<evidence type="ECO:0000256" key="1">
    <source>
        <dbReference type="SAM" id="MobiDB-lite"/>
    </source>
</evidence>
<sequence length="455" mass="52083">MTESSFKRSPSNFQGPDKEKKIFNSKYIPTFELKSSIPKPSPYIRKKGPLNTYMCQTQSVCRIPRPKLPTARGKTTLSLQSRSFSPSRKDEFGLGVRQKVARSLSPKLKVALDATGRKNLYPNVKAKVDTKLRSQVSPTNVQFVKSNISSKASSKINPCMESTPEQPDAEKQSNNEELTENQRLLLTIFKELKKTQPTIDQQSLEKEICRLMHKKMISSAEESLSGQNSFLLSEGAPDFLSSFESQMQELFSAWLRLICDIISTKMIVGNTNLSRLALPDPSLNLREEVLRFLSSLPNEGEALHTKMQRIEEEQMKAMTKVMHSVLAQTKEFEDLKDKYFRLEKTQDQIHFEMKEELAILADENKALDRKYSSAVEKYNLEKSKVEQQDKQKLIINKDTIEIKKMIKVMEGKCMEYDAKVRKAEATVKNLETSIRNKDVVSELETKQHRELIGRS</sequence>
<accession>A0A1B6MR95</accession>
<proteinExistence type="predicted"/>
<dbReference type="AlphaFoldDB" id="A0A1B6MR95"/>
<organism evidence="2">
    <name type="scientific">Graphocephala atropunctata</name>
    <dbReference type="NCBI Taxonomy" id="36148"/>
    <lineage>
        <taxon>Eukaryota</taxon>
        <taxon>Metazoa</taxon>
        <taxon>Ecdysozoa</taxon>
        <taxon>Arthropoda</taxon>
        <taxon>Hexapoda</taxon>
        <taxon>Insecta</taxon>
        <taxon>Pterygota</taxon>
        <taxon>Neoptera</taxon>
        <taxon>Paraneoptera</taxon>
        <taxon>Hemiptera</taxon>
        <taxon>Auchenorrhyncha</taxon>
        <taxon>Membracoidea</taxon>
        <taxon>Cicadellidae</taxon>
        <taxon>Cicadellinae</taxon>
        <taxon>Cicadellini</taxon>
        <taxon>Graphocephala</taxon>
    </lineage>
</organism>
<gene>
    <name evidence="2" type="ORF">g.28031</name>
</gene>